<dbReference type="Proteomes" id="UP000018031">
    <property type="component" value="Unassembled WGS sequence"/>
</dbReference>
<organism evidence="1 2">
    <name type="scientific">Porphyromonas crevioricanis JCM 15906</name>
    <dbReference type="NCBI Taxonomy" id="1305617"/>
    <lineage>
        <taxon>Bacteria</taxon>
        <taxon>Pseudomonadati</taxon>
        <taxon>Bacteroidota</taxon>
        <taxon>Bacteroidia</taxon>
        <taxon>Bacteroidales</taxon>
        <taxon>Porphyromonadaceae</taxon>
        <taxon>Porphyromonas</taxon>
    </lineage>
</organism>
<proteinExistence type="predicted"/>
<name>T1CR40_9PORP</name>
<evidence type="ECO:0000313" key="2">
    <source>
        <dbReference type="Proteomes" id="UP000018031"/>
    </source>
</evidence>
<accession>T1CR40</accession>
<sequence length="41" mass="4684">MEDKDRKNETFTKNAGRKSLLFRPADCYKAVGTPDLKITPQ</sequence>
<reference evidence="1 2" key="2">
    <citation type="journal article" date="2013" name="Genome Announc.">
        <title>Draft Genome Sequences of Porphyromonas crevioricanis JCM 15906T and Porphyromonas cansulci JCM 13913T Isolated from a Canine Oral Cavity.</title>
        <authorList>
            <person name="Sakamoto M."/>
            <person name="Tanaka N."/>
            <person name="Shiwa Y."/>
            <person name="Yoshikawa H."/>
            <person name="Ohkuma M."/>
        </authorList>
    </citation>
    <scope>NUCLEOTIDE SEQUENCE [LARGE SCALE GENOMIC DNA]</scope>
    <source>
        <strain evidence="1 2">JCM 15906</strain>
    </source>
</reference>
<reference evidence="2" key="1">
    <citation type="journal article" date="2013" name="Genome">
        <title>Draft Genome Sequences of Porphyromonas crevioricanis JCM 15906T and Porphyromonas cansulci JCM 13913T Isolated from a Canine Oral Cavity.</title>
        <authorList>
            <person name="Sakamoto M."/>
            <person name="Tanaka N."/>
            <person name="Shiwa Y."/>
            <person name="Yoshikawa H."/>
            <person name="Ohkuma M."/>
        </authorList>
    </citation>
    <scope>NUCLEOTIDE SEQUENCE [LARGE SCALE GENOMIC DNA]</scope>
    <source>
        <strain evidence="2">JCM 15906</strain>
    </source>
</reference>
<dbReference type="AlphaFoldDB" id="T1CR40"/>
<comment type="caution">
    <text evidence="1">The sequence shown here is derived from an EMBL/GenBank/DDBJ whole genome shotgun (WGS) entry which is preliminary data.</text>
</comment>
<protein>
    <submittedName>
        <fullName evidence="1">Uncharacterized protein</fullName>
    </submittedName>
</protein>
<evidence type="ECO:0000313" key="1">
    <source>
        <dbReference type="EMBL" id="GAD05543.1"/>
    </source>
</evidence>
<gene>
    <name evidence="1" type="ORF">PORCRE_1248</name>
</gene>
<dbReference type="EMBL" id="BAOU01000032">
    <property type="protein sequence ID" value="GAD05543.1"/>
    <property type="molecule type" value="Genomic_DNA"/>
</dbReference>